<name>A0ABV3SU29_9ACTN</name>
<dbReference type="InterPro" id="IPR052913">
    <property type="entry name" value="Glycopeptide_resist_protein"/>
</dbReference>
<accession>A0ABV3SU29</accession>
<reference evidence="1 2" key="1">
    <citation type="submission" date="2024-07" db="EMBL/GenBank/DDBJ databases">
        <authorList>
            <person name="Lee S."/>
            <person name="Kang M."/>
        </authorList>
    </citation>
    <scope>NUCLEOTIDE SEQUENCE [LARGE SCALE GENOMIC DNA]</scope>
    <source>
        <strain evidence="1 2">DS6</strain>
    </source>
</reference>
<comment type="caution">
    <text evidence="1">The sequence shown here is derived from an EMBL/GenBank/DDBJ whole genome shotgun (WGS) entry which is preliminary data.</text>
</comment>
<evidence type="ECO:0000313" key="1">
    <source>
        <dbReference type="EMBL" id="MEX0426446.1"/>
    </source>
</evidence>
<dbReference type="InterPro" id="IPR007391">
    <property type="entry name" value="Vancomycin_resist_VanW"/>
</dbReference>
<proteinExistence type="predicted"/>
<organism evidence="1 2">
    <name type="scientific">Nocardioides eburneus</name>
    <dbReference type="NCBI Taxonomy" id="3231482"/>
    <lineage>
        <taxon>Bacteria</taxon>
        <taxon>Bacillati</taxon>
        <taxon>Actinomycetota</taxon>
        <taxon>Actinomycetes</taxon>
        <taxon>Propionibacteriales</taxon>
        <taxon>Nocardioidaceae</taxon>
        <taxon>Nocardioides</taxon>
    </lineage>
</organism>
<dbReference type="EMBL" id="JBFPJR010000003">
    <property type="protein sequence ID" value="MEX0426446.1"/>
    <property type="molecule type" value="Genomic_DNA"/>
</dbReference>
<keyword evidence="2" id="KW-1185">Reference proteome</keyword>
<dbReference type="PANTHER" id="PTHR35788">
    <property type="entry name" value="EXPORTED PROTEIN-RELATED"/>
    <property type="match status" value="1"/>
</dbReference>
<dbReference type="Proteomes" id="UP001556631">
    <property type="component" value="Unassembled WGS sequence"/>
</dbReference>
<evidence type="ECO:0000313" key="2">
    <source>
        <dbReference type="Proteomes" id="UP001556631"/>
    </source>
</evidence>
<dbReference type="RefSeq" id="WP_367991145.1">
    <property type="nucleotide sequence ID" value="NZ_JBFPJR010000003.1"/>
</dbReference>
<dbReference type="PANTHER" id="PTHR35788:SF1">
    <property type="entry name" value="EXPORTED PROTEIN"/>
    <property type="match status" value="1"/>
</dbReference>
<sequence>MSQRHPWLYPAAVRIHRTRRRLRWLLSDADWARTRSAEDLPVRLMRHGSLLLRRLEGAEMQLQHNKVVNLRLASRQVDTLLIRPGETFSFNRVVGNCTRRKGYVEGMRLSNGAAISGVGGGICQLANLLHWMFLHSPLTIVERSEHSFDPFPDSKRVLPWGVGCSIVYNYVDLVVRNDTATTFQLRVRVGDKHLKGELRADRPTDVSYTVEARGEEFVRAPGGDVYRRNEIWRTRIDKRTGRRIDEECVKRNCALVKYVPPEERIRDL</sequence>
<dbReference type="Pfam" id="PF04294">
    <property type="entry name" value="VanW"/>
    <property type="match status" value="1"/>
</dbReference>
<gene>
    <name evidence="1" type="ORF">AB3X52_02355</name>
</gene>
<protein>
    <submittedName>
        <fullName evidence="1">VanW family protein</fullName>
    </submittedName>
</protein>